<evidence type="ECO:0000256" key="1">
    <source>
        <dbReference type="SAM" id="Phobius"/>
    </source>
</evidence>
<organism evidence="2 3">
    <name type="scientific">Staphylococcus lugdunensis</name>
    <dbReference type="NCBI Taxonomy" id="28035"/>
    <lineage>
        <taxon>Bacteria</taxon>
        <taxon>Bacillati</taxon>
        <taxon>Bacillota</taxon>
        <taxon>Bacilli</taxon>
        <taxon>Bacillales</taxon>
        <taxon>Staphylococcaceae</taxon>
        <taxon>Staphylococcus</taxon>
    </lineage>
</organism>
<sequence length="306" mass="35412">MKPYIQLVIRKQWLQYVLLLIIIGAALSLLYAGQKMASQNFKIPIAIQDMSHSNDSKQLIKHISDTRFVSVKSISADDIYIDDAVKKKEAMISLQIPKDFDKRLAENRLKSSIQLYGRDDFIGNIALEIVSRSLYEQQIPHIIQEHLDKNHHHQSIDKIKEAYKNNTPTSKFKNVAIHSSANHSLSISLIFAWVLMISAIQIVLHQRLKQNAPLGRLFQFNHSRLKLYGTYIVTHTCLLLFVMMMIQWLMHQPLSLFFYAKSFAVIFIYEWGIASLLFKVNTLSHRLFMAIVWSIVIAILFISIQM</sequence>
<dbReference type="Proteomes" id="UP000325462">
    <property type="component" value="Chromosome"/>
</dbReference>
<reference evidence="2 3" key="1">
    <citation type="submission" date="2019-07" db="EMBL/GenBank/DDBJ databases">
        <title>Comparative genome analysis of staphylococcus lugdunensis shows clonal complex-dependent diversity of the putative virulence factor, ess/type vii locus.</title>
        <authorList>
            <person name="Lebeurre J."/>
            <person name="Dahyot S."/>
            <person name="Diene S."/>
            <person name="Paulay A."/>
            <person name="Aubourg M."/>
            <person name="Argemi X."/>
            <person name="Giard J.-C."/>
            <person name="Tournier I."/>
            <person name="Francois P."/>
            <person name="Pestel-Caron M."/>
        </authorList>
    </citation>
    <scope>NUCLEOTIDE SEQUENCE [LARGE SCALE GENOMIC DNA]</scope>
    <source>
        <strain evidence="2 3">SL13</strain>
    </source>
</reference>
<keyword evidence="1" id="KW-0472">Membrane</keyword>
<keyword evidence="1" id="KW-0812">Transmembrane</keyword>
<keyword evidence="1" id="KW-1133">Transmembrane helix</keyword>
<accession>A0ABX6BS54</accession>
<feature type="transmembrane region" description="Helical" evidence="1">
    <location>
        <begin position="256"/>
        <end position="278"/>
    </location>
</feature>
<feature type="transmembrane region" description="Helical" evidence="1">
    <location>
        <begin position="287"/>
        <end position="304"/>
    </location>
</feature>
<feature type="transmembrane region" description="Helical" evidence="1">
    <location>
        <begin position="185"/>
        <end position="204"/>
    </location>
</feature>
<gene>
    <name evidence="2" type="ORF">FO454_02680</name>
</gene>
<protein>
    <submittedName>
        <fullName evidence="2">ABC transporter permease</fullName>
    </submittedName>
</protein>
<evidence type="ECO:0000313" key="3">
    <source>
        <dbReference type="Proteomes" id="UP000325462"/>
    </source>
</evidence>
<dbReference type="EMBL" id="CP041722">
    <property type="protein sequence ID" value="QEX37882.1"/>
    <property type="molecule type" value="Genomic_DNA"/>
</dbReference>
<dbReference type="Gene3D" id="3.40.1710.10">
    <property type="entry name" value="abc type-2 transporter like domain"/>
    <property type="match status" value="1"/>
</dbReference>
<dbReference type="RefSeq" id="WP_002479065.1">
    <property type="nucleotide sequence ID" value="NZ_CP020761.1"/>
</dbReference>
<feature type="transmembrane region" description="Helical" evidence="1">
    <location>
        <begin position="225"/>
        <end position="250"/>
    </location>
</feature>
<evidence type="ECO:0000313" key="2">
    <source>
        <dbReference type="EMBL" id="QEX37882.1"/>
    </source>
</evidence>
<keyword evidence="3" id="KW-1185">Reference proteome</keyword>
<feature type="transmembrane region" description="Helical" evidence="1">
    <location>
        <begin position="12"/>
        <end position="32"/>
    </location>
</feature>
<proteinExistence type="predicted"/>
<name>A0ABX6BS54_STALU</name>